<dbReference type="EMBL" id="KN819339">
    <property type="protein sequence ID" value="KIJ14903.1"/>
    <property type="molecule type" value="Genomic_DNA"/>
</dbReference>
<gene>
    <name evidence="1" type="ORF">PAXINDRAFT_23838</name>
</gene>
<reference evidence="2" key="2">
    <citation type="submission" date="2015-01" db="EMBL/GenBank/DDBJ databases">
        <title>Evolutionary Origins and Diversification of the Mycorrhizal Mutualists.</title>
        <authorList>
            <consortium name="DOE Joint Genome Institute"/>
            <consortium name="Mycorrhizal Genomics Consortium"/>
            <person name="Kohler A."/>
            <person name="Kuo A."/>
            <person name="Nagy L.G."/>
            <person name="Floudas D."/>
            <person name="Copeland A."/>
            <person name="Barry K.W."/>
            <person name="Cichocki N."/>
            <person name="Veneault-Fourrey C."/>
            <person name="LaButti K."/>
            <person name="Lindquist E.A."/>
            <person name="Lipzen A."/>
            <person name="Lundell T."/>
            <person name="Morin E."/>
            <person name="Murat C."/>
            <person name="Riley R."/>
            <person name="Ohm R."/>
            <person name="Sun H."/>
            <person name="Tunlid A."/>
            <person name="Henrissat B."/>
            <person name="Grigoriev I.V."/>
            <person name="Hibbett D.S."/>
            <person name="Martin F."/>
        </authorList>
    </citation>
    <scope>NUCLEOTIDE SEQUENCE [LARGE SCALE GENOMIC DNA]</scope>
    <source>
        <strain evidence="2">ATCC 200175</strain>
    </source>
</reference>
<organism evidence="1 2">
    <name type="scientific">Paxillus involutus ATCC 200175</name>
    <dbReference type="NCBI Taxonomy" id="664439"/>
    <lineage>
        <taxon>Eukaryota</taxon>
        <taxon>Fungi</taxon>
        <taxon>Dikarya</taxon>
        <taxon>Basidiomycota</taxon>
        <taxon>Agaricomycotina</taxon>
        <taxon>Agaricomycetes</taxon>
        <taxon>Agaricomycetidae</taxon>
        <taxon>Boletales</taxon>
        <taxon>Paxilineae</taxon>
        <taxon>Paxillaceae</taxon>
        <taxon>Paxillus</taxon>
    </lineage>
</organism>
<feature type="non-terminal residue" evidence="1">
    <location>
        <position position="160"/>
    </location>
</feature>
<evidence type="ECO:0000313" key="1">
    <source>
        <dbReference type="EMBL" id="KIJ14903.1"/>
    </source>
</evidence>
<sequence length="160" mass="18951">DEHNFSDSERNSIIISDNKIYEHSMLRVNYTTYDLRREQDTINPCTRADIMVLSHEDERTHPYWYARVVLIFHVNVEYRKDPRSPYSSPTRMDVLFVRWLRRDNTPAGWTAKRLQHLEFFDQENQEEAFGFLDPDSVIRGVHLIPAFSYGSTQDLLPSPS</sequence>
<dbReference type="HOGENOM" id="CLU_002498_5_0_1"/>
<reference evidence="1 2" key="1">
    <citation type="submission" date="2014-06" db="EMBL/GenBank/DDBJ databases">
        <authorList>
            <consortium name="DOE Joint Genome Institute"/>
            <person name="Kuo A."/>
            <person name="Kohler A."/>
            <person name="Nagy L.G."/>
            <person name="Floudas D."/>
            <person name="Copeland A."/>
            <person name="Barry K.W."/>
            <person name="Cichocki N."/>
            <person name="Veneault-Fourrey C."/>
            <person name="LaButti K."/>
            <person name="Lindquist E.A."/>
            <person name="Lipzen A."/>
            <person name="Lundell T."/>
            <person name="Morin E."/>
            <person name="Murat C."/>
            <person name="Sun H."/>
            <person name="Tunlid A."/>
            <person name="Henrissat B."/>
            <person name="Grigoriev I.V."/>
            <person name="Hibbett D.S."/>
            <person name="Martin F."/>
            <person name="Nordberg H.P."/>
            <person name="Cantor M.N."/>
            <person name="Hua S.X."/>
        </authorList>
    </citation>
    <scope>NUCLEOTIDE SEQUENCE [LARGE SCALE GENOMIC DNA]</scope>
    <source>
        <strain evidence="1 2">ATCC 200175</strain>
    </source>
</reference>
<feature type="non-terminal residue" evidence="1">
    <location>
        <position position="1"/>
    </location>
</feature>
<dbReference type="Proteomes" id="UP000053647">
    <property type="component" value="Unassembled WGS sequence"/>
</dbReference>
<name>A0A0C9TX99_PAXIN</name>
<evidence type="ECO:0000313" key="2">
    <source>
        <dbReference type="Proteomes" id="UP000053647"/>
    </source>
</evidence>
<dbReference type="AlphaFoldDB" id="A0A0C9TX99"/>
<dbReference type="OrthoDB" id="2692094at2759"/>
<accession>A0A0C9TX99</accession>
<protein>
    <submittedName>
        <fullName evidence="1">Uncharacterized protein</fullName>
    </submittedName>
</protein>
<proteinExistence type="predicted"/>
<keyword evidence="2" id="KW-1185">Reference proteome</keyword>